<organism evidence="1 2">
    <name type="scientific">Serratia rubidaea</name>
    <name type="common">Serratia marinorubra</name>
    <dbReference type="NCBI Taxonomy" id="61652"/>
    <lineage>
        <taxon>Bacteria</taxon>
        <taxon>Pseudomonadati</taxon>
        <taxon>Pseudomonadota</taxon>
        <taxon>Gammaproteobacteria</taxon>
        <taxon>Enterobacterales</taxon>
        <taxon>Yersiniaceae</taxon>
        <taxon>Serratia</taxon>
    </lineage>
</organism>
<evidence type="ECO:0000313" key="1">
    <source>
        <dbReference type="EMBL" id="VTP62681.1"/>
    </source>
</evidence>
<protein>
    <submittedName>
        <fullName evidence="1">Acriflavine resistance protein B</fullName>
    </submittedName>
</protein>
<dbReference type="Pfam" id="PF00873">
    <property type="entry name" value="ACR_tran"/>
    <property type="match status" value="1"/>
</dbReference>
<sequence>MVQFTLPAGATDARTAVISNKIKDYFLTQEKDNVSVVFTVSGFSLSGSGQNAGMGFISLKNWSERPGSENSADAIAKRAMATFPASATRRFSR</sequence>
<accession>A0A4U9HHR6</accession>
<dbReference type="GO" id="GO:0016020">
    <property type="term" value="C:membrane"/>
    <property type="evidence" value="ECO:0007669"/>
    <property type="project" value="InterPro"/>
</dbReference>
<dbReference type="AlphaFoldDB" id="A0A4U9HHR6"/>
<dbReference type="SUPFAM" id="SSF82693">
    <property type="entry name" value="Multidrug efflux transporter AcrB pore domain, PN1, PN2, PC1 and PC2 subdomains"/>
    <property type="match status" value="1"/>
</dbReference>
<dbReference type="GO" id="GO:0022857">
    <property type="term" value="F:transmembrane transporter activity"/>
    <property type="evidence" value="ECO:0007669"/>
    <property type="project" value="InterPro"/>
</dbReference>
<dbReference type="EMBL" id="LR590463">
    <property type="protein sequence ID" value="VTP62681.1"/>
    <property type="molecule type" value="Genomic_DNA"/>
</dbReference>
<evidence type="ECO:0000313" key="2">
    <source>
        <dbReference type="Proteomes" id="UP000307968"/>
    </source>
</evidence>
<dbReference type="InterPro" id="IPR001036">
    <property type="entry name" value="Acrflvin-R"/>
</dbReference>
<dbReference type="Gene3D" id="3.30.70.1430">
    <property type="entry name" value="Multidrug efflux transporter AcrB pore domain"/>
    <property type="match status" value="1"/>
</dbReference>
<reference evidence="1 2" key="1">
    <citation type="submission" date="2019-05" db="EMBL/GenBank/DDBJ databases">
        <authorList>
            <consortium name="Pathogen Informatics"/>
        </authorList>
    </citation>
    <scope>NUCLEOTIDE SEQUENCE [LARGE SCALE GENOMIC DNA]</scope>
    <source>
        <strain evidence="1 2">NCTC12971</strain>
    </source>
</reference>
<proteinExistence type="predicted"/>
<dbReference type="Proteomes" id="UP000307968">
    <property type="component" value="Chromosome"/>
</dbReference>
<name>A0A4U9HHR6_SERRU</name>
<gene>
    <name evidence="1" type="primary">acrB_3</name>
    <name evidence="1" type="ORF">NCTC12971_02762</name>
</gene>